<keyword evidence="3" id="KW-1185">Reference proteome</keyword>
<sequence length="106" mass="11037">MSMWDRALQNAANVAQVAGINAAGVIATVRGTRAMHCFKKVVGRMGCRSQDVVDSARASSSRRTARSGGAAEASSTRHTAAGSSTGAHRDTSRDEDAGEDEGRRTS</sequence>
<dbReference type="Proteomes" id="UP001341281">
    <property type="component" value="Chromosome 01"/>
</dbReference>
<dbReference type="EMBL" id="CP144745">
    <property type="protein sequence ID" value="WVZ49985.1"/>
    <property type="molecule type" value="Genomic_DNA"/>
</dbReference>
<feature type="compositionally biased region" description="Low complexity" evidence="1">
    <location>
        <begin position="55"/>
        <end position="77"/>
    </location>
</feature>
<feature type="compositionally biased region" description="Basic and acidic residues" evidence="1">
    <location>
        <begin position="87"/>
        <end position="106"/>
    </location>
</feature>
<accession>A0AAQ3PHX6</accession>
<evidence type="ECO:0000256" key="1">
    <source>
        <dbReference type="SAM" id="MobiDB-lite"/>
    </source>
</evidence>
<proteinExistence type="predicted"/>
<evidence type="ECO:0000313" key="3">
    <source>
        <dbReference type="Proteomes" id="UP001341281"/>
    </source>
</evidence>
<evidence type="ECO:0000313" key="2">
    <source>
        <dbReference type="EMBL" id="WVZ49985.1"/>
    </source>
</evidence>
<dbReference type="AlphaFoldDB" id="A0AAQ3PHX6"/>
<reference evidence="2 3" key="1">
    <citation type="submission" date="2024-02" db="EMBL/GenBank/DDBJ databases">
        <title>High-quality chromosome-scale genome assembly of Pensacola bahiagrass (Paspalum notatum Flugge var. saurae).</title>
        <authorList>
            <person name="Vega J.M."/>
            <person name="Podio M."/>
            <person name="Orjuela J."/>
            <person name="Siena L.A."/>
            <person name="Pessino S.C."/>
            <person name="Combes M.C."/>
            <person name="Mariac C."/>
            <person name="Albertini E."/>
            <person name="Pupilli F."/>
            <person name="Ortiz J.P.A."/>
            <person name="Leblanc O."/>
        </authorList>
    </citation>
    <scope>NUCLEOTIDE SEQUENCE [LARGE SCALE GENOMIC DNA]</scope>
    <source>
        <strain evidence="2">R1</strain>
        <tissue evidence="2">Leaf</tissue>
    </source>
</reference>
<protein>
    <submittedName>
        <fullName evidence="2">Uncharacterized protein</fullName>
    </submittedName>
</protein>
<gene>
    <name evidence="2" type="ORF">U9M48_001288</name>
</gene>
<feature type="region of interest" description="Disordered" evidence="1">
    <location>
        <begin position="49"/>
        <end position="106"/>
    </location>
</feature>
<organism evidence="2 3">
    <name type="scientific">Paspalum notatum var. saurae</name>
    <dbReference type="NCBI Taxonomy" id="547442"/>
    <lineage>
        <taxon>Eukaryota</taxon>
        <taxon>Viridiplantae</taxon>
        <taxon>Streptophyta</taxon>
        <taxon>Embryophyta</taxon>
        <taxon>Tracheophyta</taxon>
        <taxon>Spermatophyta</taxon>
        <taxon>Magnoliopsida</taxon>
        <taxon>Liliopsida</taxon>
        <taxon>Poales</taxon>
        <taxon>Poaceae</taxon>
        <taxon>PACMAD clade</taxon>
        <taxon>Panicoideae</taxon>
        <taxon>Andropogonodae</taxon>
        <taxon>Paspaleae</taxon>
        <taxon>Paspalinae</taxon>
        <taxon>Paspalum</taxon>
    </lineage>
</organism>
<name>A0AAQ3PHX6_PASNO</name>